<dbReference type="InterPro" id="IPR007848">
    <property type="entry name" value="Small_mtfrase_dom"/>
</dbReference>
<dbReference type="Gene3D" id="3.40.50.150">
    <property type="entry name" value="Vaccinia Virus protein VP39"/>
    <property type="match status" value="1"/>
</dbReference>
<dbReference type="GO" id="GO:0032259">
    <property type="term" value="P:methylation"/>
    <property type="evidence" value="ECO:0007669"/>
    <property type="project" value="UniProtKB-KW"/>
</dbReference>
<name>A0A9D1WJ55_9FIRM</name>
<dbReference type="InterPro" id="IPR050320">
    <property type="entry name" value="N5-glutamine_MTase"/>
</dbReference>
<comment type="caution">
    <text evidence="5">Lacks conserved residue(s) required for the propagation of feature annotation.</text>
</comment>
<comment type="similarity">
    <text evidence="5">Belongs to the protein N5-glutamine methyltransferase family. PrmC subfamily.</text>
</comment>
<dbReference type="Gene3D" id="1.10.8.10">
    <property type="entry name" value="DNA helicase RuvA subunit, C-terminal domain"/>
    <property type="match status" value="1"/>
</dbReference>
<dbReference type="Proteomes" id="UP000886817">
    <property type="component" value="Unassembled WGS sequence"/>
</dbReference>
<dbReference type="GO" id="GO:0003676">
    <property type="term" value="F:nucleic acid binding"/>
    <property type="evidence" value="ECO:0007669"/>
    <property type="project" value="InterPro"/>
</dbReference>
<dbReference type="InterPro" id="IPR019874">
    <property type="entry name" value="RF_methyltr_PrmC"/>
</dbReference>
<evidence type="ECO:0000256" key="5">
    <source>
        <dbReference type="HAMAP-Rule" id="MF_02126"/>
    </source>
</evidence>
<evidence type="ECO:0000313" key="8">
    <source>
        <dbReference type="EMBL" id="HIX59772.1"/>
    </source>
</evidence>
<proteinExistence type="inferred from homology"/>
<dbReference type="InterPro" id="IPR029063">
    <property type="entry name" value="SAM-dependent_MTases_sf"/>
</dbReference>
<evidence type="ECO:0000259" key="6">
    <source>
        <dbReference type="Pfam" id="PF05175"/>
    </source>
</evidence>
<comment type="catalytic activity">
    <reaction evidence="4 5">
        <text>L-glutaminyl-[peptide chain release factor] + S-adenosyl-L-methionine = N(5)-methyl-L-glutaminyl-[peptide chain release factor] + S-adenosyl-L-homocysteine + H(+)</text>
        <dbReference type="Rhea" id="RHEA:42896"/>
        <dbReference type="Rhea" id="RHEA-COMP:10271"/>
        <dbReference type="Rhea" id="RHEA-COMP:10272"/>
        <dbReference type="ChEBI" id="CHEBI:15378"/>
        <dbReference type="ChEBI" id="CHEBI:30011"/>
        <dbReference type="ChEBI" id="CHEBI:57856"/>
        <dbReference type="ChEBI" id="CHEBI:59789"/>
        <dbReference type="ChEBI" id="CHEBI:61891"/>
        <dbReference type="EC" id="2.1.1.297"/>
    </reaction>
</comment>
<keyword evidence="3 5" id="KW-0949">S-adenosyl-L-methionine</keyword>
<feature type="binding site" evidence="5">
    <location>
        <position position="142"/>
    </location>
    <ligand>
        <name>S-adenosyl-L-methionine</name>
        <dbReference type="ChEBI" id="CHEBI:59789"/>
    </ligand>
</feature>
<keyword evidence="1 5" id="KW-0489">Methyltransferase</keyword>
<feature type="binding site" evidence="5">
    <location>
        <begin position="190"/>
        <end position="193"/>
    </location>
    <ligand>
        <name>substrate</name>
    </ligand>
</feature>
<dbReference type="EC" id="2.1.1.297" evidence="5"/>
<gene>
    <name evidence="5 8" type="primary">prmC</name>
    <name evidence="8" type="ORF">IAA45_08670</name>
</gene>
<organism evidence="8 9">
    <name type="scientific">Candidatus Blautia gallistercoris</name>
    <dbReference type="NCBI Taxonomy" id="2838490"/>
    <lineage>
        <taxon>Bacteria</taxon>
        <taxon>Bacillati</taxon>
        <taxon>Bacillota</taxon>
        <taxon>Clostridia</taxon>
        <taxon>Lachnospirales</taxon>
        <taxon>Lachnospiraceae</taxon>
        <taxon>Blautia</taxon>
    </lineage>
</organism>
<dbReference type="AlphaFoldDB" id="A0A9D1WJ55"/>
<feature type="domain" description="Release factor glutamine methyltransferase N-terminal" evidence="7">
    <location>
        <begin position="7"/>
        <end position="76"/>
    </location>
</feature>
<evidence type="ECO:0000259" key="7">
    <source>
        <dbReference type="Pfam" id="PF17827"/>
    </source>
</evidence>
<dbReference type="GO" id="GO:0102559">
    <property type="term" value="F:peptide chain release factor N(5)-glutamine methyltransferase activity"/>
    <property type="evidence" value="ECO:0007669"/>
    <property type="project" value="UniProtKB-EC"/>
</dbReference>
<reference evidence="8" key="1">
    <citation type="journal article" date="2021" name="PeerJ">
        <title>Extensive microbial diversity within the chicken gut microbiome revealed by metagenomics and culture.</title>
        <authorList>
            <person name="Gilroy R."/>
            <person name="Ravi A."/>
            <person name="Getino M."/>
            <person name="Pursley I."/>
            <person name="Horton D.L."/>
            <person name="Alikhan N.F."/>
            <person name="Baker D."/>
            <person name="Gharbi K."/>
            <person name="Hall N."/>
            <person name="Watson M."/>
            <person name="Adriaenssens E.M."/>
            <person name="Foster-Nyarko E."/>
            <person name="Jarju S."/>
            <person name="Secka A."/>
            <person name="Antonio M."/>
            <person name="Oren A."/>
            <person name="Chaudhuri R.R."/>
            <person name="La Ragione R."/>
            <person name="Hildebrand F."/>
            <person name="Pallen M.J."/>
        </authorList>
    </citation>
    <scope>NUCLEOTIDE SEQUENCE</scope>
    <source>
        <strain evidence="8">ChiSjej1B19-8411</strain>
    </source>
</reference>
<dbReference type="EMBL" id="DXEX01000189">
    <property type="protein sequence ID" value="HIX59772.1"/>
    <property type="molecule type" value="Genomic_DNA"/>
</dbReference>
<evidence type="ECO:0000313" key="9">
    <source>
        <dbReference type="Proteomes" id="UP000886817"/>
    </source>
</evidence>
<dbReference type="HAMAP" id="MF_02126">
    <property type="entry name" value="RF_methyltr_PrmC"/>
    <property type="match status" value="1"/>
</dbReference>
<dbReference type="InterPro" id="IPR004556">
    <property type="entry name" value="HemK-like"/>
</dbReference>
<evidence type="ECO:0000256" key="4">
    <source>
        <dbReference type="ARBA" id="ARBA00048391"/>
    </source>
</evidence>
<dbReference type="Pfam" id="PF05175">
    <property type="entry name" value="MTS"/>
    <property type="match status" value="1"/>
</dbReference>
<dbReference type="SUPFAM" id="SSF53335">
    <property type="entry name" value="S-adenosyl-L-methionine-dependent methyltransferases"/>
    <property type="match status" value="1"/>
</dbReference>
<protein>
    <recommendedName>
        <fullName evidence="5">Release factor glutamine methyltransferase</fullName>
        <shortName evidence="5">RF MTase</shortName>
        <ecNumber evidence="5">2.1.1.297</ecNumber>
    </recommendedName>
    <alternativeName>
        <fullName evidence="5">N5-glutamine methyltransferase PrmC</fullName>
    </alternativeName>
    <alternativeName>
        <fullName evidence="5">Protein-(glutamine-N5) MTase PrmC</fullName>
    </alternativeName>
    <alternativeName>
        <fullName evidence="5">Protein-glutamine N-methyltransferase PrmC</fullName>
    </alternativeName>
</protein>
<dbReference type="InterPro" id="IPR002052">
    <property type="entry name" value="DNA_methylase_N6_adenine_CS"/>
</dbReference>
<dbReference type="CDD" id="cd02440">
    <property type="entry name" value="AdoMet_MTases"/>
    <property type="match status" value="1"/>
</dbReference>
<dbReference type="NCBIfam" id="TIGR03534">
    <property type="entry name" value="RF_mod_PrmC"/>
    <property type="match status" value="1"/>
</dbReference>
<dbReference type="InterPro" id="IPR040758">
    <property type="entry name" value="PrmC_N"/>
</dbReference>
<feature type="binding site" evidence="5">
    <location>
        <position position="190"/>
    </location>
    <ligand>
        <name>S-adenosyl-L-methionine</name>
        <dbReference type="ChEBI" id="CHEBI:59789"/>
    </ligand>
</feature>
<comment type="function">
    <text evidence="5">Methylates the class 1 translation termination release factors RF1/PrfA and RF2/PrfB on the glutamine residue of the universally conserved GGQ motif.</text>
</comment>
<comment type="caution">
    <text evidence="8">The sequence shown here is derived from an EMBL/GenBank/DDBJ whole genome shotgun (WGS) entry which is preliminary data.</text>
</comment>
<dbReference type="PANTHER" id="PTHR18895:SF74">
    <property type="entry name" value="MTRF1L RELEASE FACTOR GLUTAMINE METHYLTRANSFERASE"/>
    <property type="match status" value="1"/>
</dbReference>
<sequence length="286" mass="32432">MSTCEALLAWGREELGRADVPEAQLDAWYLLEECSGMSRAAYFLRCKEEMPPEKERIYREWIRRRTERIPLQHILGKAWFMGMEFLVSNQVLIPRQDTEVLVEETEKFLRPGMRILDMCTGSGCIVLSLLALHPEIQGIGADCSGEALEVARKNAQKMIREGKISPGQIQWIQSDLFSEVTGTYSLLVSNPPYIPTGEIEGLMPEVRNHDPKIALDGREDGLYFYRRMIREAGRVLEPGGRVCFEIGHDQGRAVEALLKENHFAETKIIKDLAGLDRVVTARSRGI</sequence>
<accession>A0A9D1WJ55</accession>
<evidence type="ECO:0000256" key="2">
    <source>
        <dbReference type="ARBA" id="ARBA00022679"/>
    </source>
</evidence>
<dbReference type="Pfam" id="PF17827">
    <property type="entry name" value="PrmC_N"/>
    <property type="match status" value="1"/>
</dbReference>
<dbReference type="NCBIfam" id="TIGR00536">
    <property type="entry name" value="hemK_fam"/>
    <property type="match status" value="1"/>
</dbReference>
<feature type="domain" description="Methyltransferase small" evidence="6">
    <location>
        <begin position="98"/>
        <end position="193"/>
    </location>
</feature>
<reference evidence="8" key="2">
    <citation type="submission" date="2021-04" db="EMBL/GenBank/DDBJ databases">
        <authorList>
            <person name="Gilroy R."/>
        </authorList>
    </citation>
    <scope>NUCLEOTIDE SEQUENCE</scope>
    <source>
        <strain evidence="8">ChiSjej1B19-8411</strain>
    </source>
</reference>
<dbReference type="PROSITE" id="PS00092">
    <property type="entry name" value="N6_MTASE"/>
    <property type="match status" value="1"/>
</dbReference>
<keyword evidence="2 5" id="KW-0808">Transferase</keyword>
<evidence type="ECO:0000256" key="3">
    <source>
        <dbReference type="ARBA" id="ARBA00022691"/>
    </source>
</evidence>
<evidence type="ECO:0000256" key="1">
    <source>
        <dbReference type="ARBA" id="ARBA00022603"/>
    </source>
</evidence>
<dbReference type="PANTHER" id="PTHR18895">
    <property type="entry name" value="HEMK METHYLTRANSFERASE"/>
    <property type="match status" value="1"/>
</dbReference>